<reference evidence="6" key="1">
    <citation type="journal article" date="2019" name="Int. J. Syst. Evol. Microbiol.">
        <title>The Global Catalogue of Microorganisms (GCM) 10K type strain sequencing project: providing services to taxonomists for standard genome sequencing and annotation.</title>
        <authorList>
            <consortium name="The Broad Institute Genomics Platform"/>
            <consortium name="The Broad Institute Genome Sequencing Center for Infectious Disease"/>
            <person name="Wu L."/>
            <person name="Ma J."/>
        </authorList>
    </citation>
    <scope>NUCLEOTIDE SEQUENCE [LARGE SCALE GENOMIC DNA]</scope>
    <source>
        <strain evidence="6">CCUG 62793</strain>
    </source>
</reference>
<accession>A0ABW5ERD7</accession>
<evidence type="ECO:0000259" key="3">
    <source>
        <dbReference type="Pfam" id="PF17482"/>
    </source>
</evidence>
<comment type="caution">
    <text evidence="5">The sequence shown here is derived from an EMBL/GenBank/DDBJ whole genome shotgun (WGS) entry which is preliminary data.</text>
</comment>
<sequence length="398" mass="42801">MSLAGYHHGVRVSEVNTGTTTLRIVSTAVIGLVATGPTADAEAFPMDTPVLFTNIEKALDKAGTTGTLPEALKAIKDQSRPVLVIVRVPVGAGATPEEIDADQTSLVIGDNLAGKRSGIQALLTAQQQLGVKPRILGAPGLDSKPVADALTAAAIKLRAMAYVQGHGADDVSEALAYAESFGARETMVIWPDFKAWNTTTNKVANVPAVAYALGLRARIDVEQGWHKTLSNVPLNGPVGISKDVHFDLQSSETDANLLNEGNVTTLINYQGYRFWGSRTCSTNELFRFESATRTAQVLADTIAEGHFAFIDKPLHPSLVKDIIEGINAKFRELKALGYILDGSAWFDTEVNTTEALKAGKLVIDYDYTPVPPLEDLGFRQRITDKYFADFAMRVGTGQ</sequence>
<feature type="domain" description="Tail sheath protein C-terminal" evidence="3">
    <location>
        <begin position="282"/>
        <end position="383"/>
    </location>
</feature>
<dbReference type="Pfam" id="PF04984">
    <property type="entry name" value="Phage_sheath_1"/>
    <property type="match status" value="1"/>
</dbReference>
<dbReference type="InterPro" id="IPR035089">
    <property type="entry name" value="Phage_sheath_subtilisin"/>
</dbReference>
<dbReference type="Pfam" id="PF17482">
    <property type="entry name" value="Phage_sheath_1C"/>
    <property type="match status" value="1"/>
</dbReference>
<evidence type="ECO:0000313" key="5">
    <source>
        <dbReference type="EMBL" id="MFD2319644.1"/>
    </source>
</evidence>
<dbReference type="PANTHER" id="PTHR35861">
    <property type="match status" value="1"/>
</dbReference>
<dbReference type="InterPro" id="IPR020287">
    <property type="entry name" value="Tail_sheath_C"/>
</dbReference>
<evidence type="ECO:0000313" key="6">
    <source>
        <dbReference type="Proteomes" id="UP001597287"/>
    </source>
</evidence>
<protein>
    <submittedName>
        <fullName evidence="5">Phage tail sheath protein</fullName>
    </submittedName>
</protein>
<dbReference type="Proteomes" id="UP001597287">
    <property type="component" value="Unassembled WGS sequence"/>
</dbReference>
<name>A0ABW5ERD7_9BURK</name>
<dbReference type="InterPro" id="IPR054564">
    <property type="entry name" value="Gp18_domIII_N"/>
</dbReference>
<feature type="domain" description="Tail sheath protein subtilisin-like" evidence="2">
    <location>
        <begin position="114"/>
        <end position="280"/>
    </location>
</feature>
<comment type="similarity">
    <text evidence="1">Belongs to the myoviridae tail sheath protein family.</text>
</comment>
<dbReference type="Pfam" id="PF22671">
    <property type="entry name" value="Gp18_domIII_N"/>
    <property type="match status" value="1"/>
</dbReference>
<gene>
    <name evidence="5" type="ORF">ACFSPV_13065</name>
</gene>
<dbReference type="InterPro" id="IPR052042">
    <property type="entry name" value="Tail_sheath_structural"/>
</dbReference>
<dbReference type="PANTHER" id="PTHR35861:SF1">
    <property type="entry name" value="PHAGE TAIL SHEATH PROTEIN"/>
    <property type="match status" value="1"/>
</dbReference>
<keyword evidence="6" id="KW-1185">Reference proteome</keyword>
<organism evidence="5 6">
    <name type="scientific">Delftia deserti</name>
    <dbReference type="NCBI Taxonomy" id="1651218"/>
    <lineage>
        <taxon>Bacteria</taxon>
        <taxon>Pseudomonadati</taxon>
        <taxon>Pseudomonadota</taxon>
        <taxon>Betaproteobacteria</taxon>
        <taxon>Burkholderiales</taxon>
        <taxon>Comamonadaceae</taxon>
        <taxon>Delftia</taxon>
    </lineage>
</organism>
<dbReference type="EMBL" id="JBHUIG010000013">
    <property type="protein sequence ID" value="MFD2319644.1"/>
    <property type="molecule type" value="Genomic_DNA"/>
</dbReference>
<feature type="domain" description="Tail sheath protein Gp18-like" evidence="4">
    <location>
        <begin position="29"/>
        <end position="88"/>
    </location>
</feature>
<evidence type="ECO:0000259" key="2">
    <source>
        <dbReference type="Pfam" id="PF04984"/>
    </source>
</evidence>
<evidence type="ECO:0000259" key="4">
    <source>
        <dbReference type="Pfam" id="PF22671"/>
    </source>
</evidence>
<proteinExistence type="inferred from homology"/>
<dbReference type="RefSeq" id="WP_380105733.1">
    <property type="nucleotide sequence ID" value="NZ_JBHSIH010000001.1"/>
</dbReference>
<evidence type="ECO:0000256" key="1">
    <source>
        <dbReference type="ARBA" id="ARBA00008005"/>
    </source>
</evidence>